<dbReference type="InterPro" id="IPR011055">
    <property type="entry name" value="Dup_hybrid_motif"/>
</dbReference>
<reference evidence="5" key="1">
    <citation type="submission" date="2022-10" db="EMBL/GenBank/DDBJ databases">
        <title>Comparative genomic analysis of Cohnella hashimotonis sp. nov., isolated from the International Space Station.</title>
        <authorList>
            <person name="Simpson A."/>
            <person name="Venkateswaran K."/>
        </authorList>
    </citation>
    <scope>NUCLEOTIDE SEQUENCE</scope>
    <source>
        <strain evidence="5">DSM 28161</strain>
    </source>
</reference>
<feature type="region of interest" description="Disordered" evidence="2">
    <location>
        <begin position="1"/>
        <end position="62"/>
    </location>
</feature>
<dbReference type="InterPro" id="IPR050570">
    <property type="entry name" value="Cell_wall_metabolism_enzyme"/>
</dbReference>
<dbReference type="InterPro" id="IPR011098">
    <property type="entry name" value="G5_dom"/>
</dbReference>
<dbReference type="Pfam" id="PF01551">
    <property type="entry name" value="Peptidase_M23"/>
    <property type="match status" value="1"/>
</dbReference>
<dbReference type="EMBL" id="JAPDIA010000007">
    <property type="protein sequence ID" value="MDG0811060.1"/>
    <property type="molecule type" value="Genomic_DNA"/>
</dbReference>
<dbReference type="Pfam" id="PF01476">
    <property type="entry name" value="LysM"/>
    <property type="match status" value="1"/>
</dbReference>
<sequence length="355" mass="38157">MRRPLRQRQAAKNAKKAAPKEVQSLSFGARSSATGDELSAASGGQATAPGEDAAPAADASATFEETVAIGEPAEIDAGQVEDDEALVKRLIAGHTVQRVYTVKAGDCIGCIADEQQVSEDVIYQNNPWIENDKIKIGDQLNLTVQEPLLNVRSEETVTQTETIDAPLEIRKTDELKAGISKIVRPGSDGKRIVTYKLLRRNGLVVEEEQVSTKVVTPALSTVMLKGTKVTPSEGSGKFIWPVAGHKITSYYGKRWGRLHKGFDMVGSSSVKAADNGVVELADDSMSGYGNAIIINHNNGYKTLYGHLSKINVKAGQVVEQGEAIGVMGNTGHSFGTHLHFEVYLNGKLKNPADYL</sequence>
<dbReference type="SUPFAM" id="SSF51261">
    <property type="entry name" value="Duplicated hybrid motif"/>
    <property type="match status" value="1"/>
</dbReference>
<evidence type="ECO:0000313" key="5">
    <source>
        <dbReference type="EMBL" id="MDG0811060.1"/>
    </source>
</evidence>
<dbReference type="Pfam" id="PF07501">
    <property type="entry name" value="G5"/>
    <property type="match status" value="1"/>
</dbReference>
<dbReference type="PROSITE" id="PS51109">
    <property type="entry name" value="G5"/>
    <property type="match status" value="1"/>
</dbReference>
<feature type="compositionally biased region" description="Polar residues" evidence="2">
    <location>
        <begin position="23"/>
        <end position="34"/>
    </location>
</feature>
<keyword evidence="6" id="KW-1185">Reference proteome</keyword>
<gene>
    <name evidence="5" type="ORF">OMP40_18065</name>
</gene>
<evidence type="ECO:0000259" key="4">
    <source>
        <dbReference type="PROSITE" id="PS51782"/>
    </source>
</evidence>
<feature type="domain" description="LysM" evidence="4">
    <location>
        <begin position="98"/>
        <end position="142"/>
    </location>
</feature>
<proteinExistence type="predicted"/>
<dbReference type="CDD" id="cd00118">
    <property type="entry name" value="LysM"/>
    <property type="match status" value="1"/>
</dbReference>
<evidence type="ECO:0000313" key="6">
    <source>
        <dbReference type="Proteomes" id="UP001153404"/>
    </source>
</evidence>
<evidence type="ECO:0000256" key="1">
    <source>
        <dbReference type="ARBA" id="ARBA00022729"/>
    </source>
</evidence>
<evidence type="ECO:0000259" key="3">
    <source>
        <dbReference type="PROSITE" id="PS51109"/>
    </source>
</evidence>
<dbReference type="AlphaFoldDB" id="A0A9X4QTT7"/>
<comment type="caution">
    <text evidence="5">The sequence shown here is derived from an EMBL/GenBank/DDBJ whole genome shotgun (WGS) entry which is preliminary data.</text>
</comment>
<dbReference type="GO" id="GO:0004222">
    <property type="term" value="F:metalloendopeptidase activity"/>
    <property type="evidence" value="ECO:0007669"/>
    <property type="project" value="TreeGrafter"/>
</dbReference>
<dbReference type="InterPro" id="IPR036779">
    <property type="entry name" value="LysM_dom_sf"/>
</dbReference>
<dbReference type="PANTHER" id="PTHR21666:SF270">
    <property type="entry name" value="MUREIN HYDROLASE ACTIVATOR ENVC"/>
    <property type="match status" value="1"/>
</dbReference>
<dbReference type="SUPFAM" id="SSF54106">
    <property type="entry name" value="LysM domain"/>
    <property type="match status" value="1"/>
</dbReference>
<dbReference type="SMART" id="SM01208">
    <property type="entry name" value="G5"/>
    <property type="match status" value="1"/>
</dbReference>
<protein>
    <submittedName>
        <fullName evidence="5">M23 family metallopeptidase</fullName>
    </submittedName>
</protein>
<dbReference type="PANTHER" id="PTHR21666">
    <property type="entry name" value="PEPTIDASE-RELATED"/>
    <property type="match status" value="1"/>
</dbReference>
<evidence type="ECO:0000256" key="2">
    <source>
        <dbReference type="SAM" id="MobiDB-lite"/>
    </source>
</evidence>
<dbReference type="PROSITE" id="PS51782">
    <property type="entry name" value="LYSM"/>
    <property type="match status" value="1"/>
</dbReference>
<name>A0A9X4QTT7_9BACL</name>
<dbReference type="Gene3D" id="2.20.230.10">
    <property type="entry name" value="Resuscitation-promoting factor rpfb"/>
    <property type="match status" value="1"/>
</dbReference>
<dbReference type="SMART" id="SM00257">
    <property type="entry name" value="LysM"/>
    <property type="match status" value="1"/>
</dbReference>
<keyword evidence="1" id="KW-0732">Signal</keyword>
<dbReference type="InterPro" id="IPR016047">
    <property type="entry name" value="M23ase_b-sheet_dom"/>
</dbReference>
<feature type="domain" description="G5" evidence="3">
    <location>
        <begin position="149"/>
        <end position="229"/>
    </location>
</feature>
<dbReference type="Gene3D" id="2.70.70.10">
    <property type="entry name" value="Glucose Permease (Domain IIA)"/>
    <property type="match status" value="1"/>
</dbReference>
<dbReference type="Gene3D" id="3.10.350.10">
    <property type="entry name" value="LysM domain"/>
    <property type="match status" value="1"/>
</dbReference>
<dbReference type="RefSeq" id="WP_277533499.1">
    <property type="nucleotide sequence ID" value="NZ_JAPDIA010000007.1"/>
</dbReference>
<organism evidence="5 6">
    <name type="scientific">Cohnella rhizosphaerae</name>
    <dbReference type="NCBI Taxonomy" id="1457232"/>
    <lineage>
        <taxon>Bacteria</taxon>
        <taxon>Bacillati</taxon>
        <taxon>Bacillota</taxon>
        <taxon>Bacilli</taxon>
        <taxon>Bacillales</taxon>
        <taxon>Paenibacillaceae</taxon>
        <taxon>Cohnella</taxon>
    </lineage>
</organism>
<accession>A0A9X4QTT7</accession>
<dbReference type="Proteomes" id="UP001153404">
    <property type="component" value="Unassembled WGS sequence"/>
</dbReference>
<feature type="compositionally biased region" description="Low complexity" evidence="2">
    <location>
        <begin position="46"/>
        <end position="62"/>
    </location>
</feature>
<dbReference type="CDD" id="cd12797">
    <property type="entry name" value="M23_peptidase"/>
    <property type="match status" value="1"/>
</dbReference>
<dbReference type="InterPro" id="IPR018392">
    <property type="entry name" value="LysM"/>
</dbReference>